<evidence type="ECO:0000313" key="9">
    <source>
        <dbReference type="EMBL" id="GMA86390.1"/>
    </source>
</evidence>
<comment type="subcellular location">
    <subcellularLocation>
        <location evidence="1">Cell membrane</location>
        <topology evidence="1">Multi-pass membrane protein</topology>
    </subcellularLocation>
</comment>
<dbReference type="InterPro" id="IPR020846">
    <property type="entry name" value="MFS_dom"/>
</dbReference>
<evidence type="ECO:0000256" key="4">
    <source>
        <dbReference type="ARBA" id="ARBA00022692"/>
    </source>
</evidence>
<dbReference type="EMBL" id="BSUZ01000001">
    <property type="protein sequence ID" value="GMA86390.1"/>
    <property type="molecule type" value="Genomic_DNA"/>
</dbReference>
<dbReference type="Proteomes" id="UP001157017">
    <property type="component" value="Unassembled WGS sequence"/>
</dbReference>
<keyword evidence="3" id="KW-1003">Cell membrane</keyword>
<evidence type="ECO:0000256" key="1">
    <source>
        <dbReference type="ARBA" id="ARBA00004651"/>
    </source>
</evidence>
<evidence type="ECO:0000256" key="5">
    <source>
        <dbReference type="ARBA" id="ARBA00022989"/>
    </source>
</evidence>
<gene>
    <name evidence="9" type="ORF">GCM10025868_16400</name>
</gene>
<evidence type="ECO:0000256" key="7">
    <source>
        <dbReference type="SAM" id="Phobius"/>
    </source>
</evidence>
<feature type="transmembrane region" description="Helical" evidence="7">
    <location>
        <begin position="12"/>
        <end position="33"/>
    </location>
</feature>
<protein>
    <recommendedName>
        <fullName evidence="8">Major facilitator superfamily (MFS) profile domain-containing protein</fullName>
    </recommendedName>
</protein>
<dbReference type="PANTHER" id="PTHR23517">
    <property type="entry name" value="RESISTANCE PROTEIN MDTM, PUTATIVE-RELATED-RELATED"/>
    <property type="match status" value="1"/>
</dbReference>
<keyword evidence="6 7" id="KW-0472">Membrane</keyword>
<evidence type="ECO:0000256" key="2">
    <source>
        <dbReference type="ARBA" id="ARBA00022448"/>
    </source>
</evidence>
<keyword evidence="4 7" id="KW-0812">Transmembrane</keyword>
<dbReference type="InterPro" id="IPR036259">
    <property type="entry name" value="MFS_trans_sf"/>
</dbReference>
<keyword evidence="2" id="KW-0813">Transport</keyword>
<dbReference type="Pfam" id="PF07690">
    <property type="entry name" value="MFS_1"/>
    <property type="match status" value="1"/>
</dbReference>
<comment type="caution">
    <text evidence="9">The sequence shown here is derived from an EMBL/GenBank/DDBJ whole genome shotgun (WGS) entry which is preliminary data.</text>
</comment>
<reference evidence="10" key="1">
    <citation type="journal article" date="2019" name="Int. J. Syst. Evol. Microbiol.">
        <title>The Global Catalogue of Microorganisms (GCM) 10K type strain sequencing project: providing services to taxonomists for standard genome sequencing and annotation.</title>
        <authorList>
            <consortium name="The Broad Institute Genomics Platform"/>
            <consortium name="The Broad Institute Genome Sequencing Center for Infectious Disease"/>
            <person name="Wu L."/>
            <person name="Ma J."/>
        </authorList>
    </citation>
    <scope>NUCLEOTIDE SEQUENCE [LARGE SCALE GENOMIC DNA]</scope>
    <source>
        <strain evidence="10">NBRC 108730</strain>
    </source>
</reference>
<dbReference type="InterPro" id="IPR050171">
    <property type="entry name" value="MFS_Transporters"/>
</dbReference>
<evidence type="ECO:0000256" key="3">
    <source>
        <dbReference type="ARBA" id="ARBA00022475"/>
    </source>
</evidence>
<accession>A0ABQ6JGR8</accession>
<feature type="transmembrane region" description="Helical" evidence="7">
    <location>
        <begin position="108"/>
        <end position="126"/>
    </location>
</feature>
<dbReference type="PANTHER" id="PTHR23517:SF2">
    <property type="entry name" value="MULTIDRUG RESISTANCE PROTEIN MDTH"/>
    <property type="match status" value="1"/>
</dbReference>
<organism evidence="9 10">
    <name type="scientific">Angustibacter aerolatus</name>
    <dbReference type="NCBI Taxonomy" id="1162965"/>
    <lineage>
        <taxon>Bacteria</taxon>
        <taxon>Bacillati</taxon>
        <taxon>Actinomycetota</taxon>
        <taxon>Actinomycetes</taxon>
        <taxon>Kineosporiales</taxon>
        <taxon>Kineosporiaceae</taxon>
    </lineage>
</organism>
<keyword evidence="10" id="KW-1185">Reference proteome</keyword>
<sequence length="147" mass="15311">MVLQRIEGRRRTRVLLLQSAIWALSWAVMGLAGLVPASIVGAVLLATSMGVFALGETLMSPVQPAILNDLAPEALRGRYNATGSAVFQVAAIVGPVVAGQLLGRHLPVVFVAVLLAGCATMALVVVRLERLLPAHANGVRAEQVTTG</sequence>
<dbReference type="PROSITE" id="PS50850">
    <property type="entry name" value="MFS"/>
    <property type="match status" value="1"/>
</dbReference>
<evidence type="ECO:0000256" key="6">
    <source>
        <dbReference type="ARBA" id="ARBA00023136"/>
    </source>
</evidence>
<evidence type="ECO:0000259" key="8">
    <source>
        <dbReference type="PROSITE" id="PS50850"/>
    </source>
</evidence>
<keyword evidence="5 7" id="KW-1133">Transmembrane helix</keyword>
<dbReference type="SUPFAM" id="SSF103473">
    <property type="entry name" value="MFS general substrate transporter"/>
    <property type="match status" value="1"/>
</dbReference>
<evidence type="ECO:0000313" key="10">
    <source>
        <dbReference type="Proteomes" id="UP001157017"/>
    </source>
</evidence>
<proteinExistence type="predicted"/>
<feature type="domain" description="Major facilitator superfamily (MFS) profile" evidence="8">
    <location>
        <begin position="1"/>
        <end position="147"/>
    </location>
</feature>
<dbReference type="InterPro" id="IPR011701">
    <property type="entry name" value="MFS"/>
</dbReference>
<name>A0ABQ6JGR8_9ACTN</name>
<dbReference type="Gene3D" id="1.20.1250.20">
    <property type="entry name" value="MFS general substrate transporter like domains"/>
    <property type="match status" value="1"/>
</dbReference>